<evidence type="ECO:0008006" key="4">
    <source>
        <dbReference type="Google" id="ProtNLM"/>
    </source>
</evidence>
<evidence type="ECO:0000313" key="2">
    <source>
        <dbReference type="EMBL" id="TPR16228.1"/>
    </source>
</evidence>
<dbReference type="Proteomes" id="UP000767392">
    <property type="component" value="Unassembled WGS sequence"/>
</dbReference>
<keyword evidence="3" id="KW-1185">Reference proteome</keyword>
<dbReference type="RefSeq" id="WP_105987479.1">
    <property type="nucleotide sequence ID" value="NZ_POST01000001.1"/>
</dbReference>
<comment type="caution">
    <text evidence="2">The sequence shown here is derived from an EMBL/GenBank/DDBJ whole genome shotgun (WGS) entry which is preliminary data.</text>
</comment>
<feature type="transmembrane region" description="Helical" evidence="1">
    <location>
        <begin position="27"/>
        <end position="44"/>
    </location>
</feature>
<proteinExistence type="predicted"/>
<name>A0ABY2YUW9_9LACO</name>
<sequence length="106" mass="11651">MNDNFQRAQYQNNNFDNYSKVKKDKEANGIGIAGFVLSIVSVVVSLNSLFSIVFWILGIIFSIIGLFQKPKGFAIAGTIISAISGLLFILLIVFAVLVFNGINNYL</sequence>
<gene>
    <name evidence="2" type="ORF">DY048_01835</name>
</gene>
<dbReference type="EMBL" id="QUAM01000001">
    <property type="protein sequence ID" value="TPR16228.1"/>
    <property type="molecule type" value="Genomic_DNA"/>
</dbReference>
<keyword evidence="1" id="KW-0472">Membrane</keyword>
<accession>A0ABY2YUW9</accession>
<evidence type="ECO:0000313" key="3">
    <source>
        <dbReference type="Proteomes" id="UP000767392"/>
    </source>
</evidence>
<evidence type="ECO:0000256" key="1">
    <source>
        <dbReference type="SAM" id="Phobius"/>
    </source>
</evidence>
<organism evidence="2 3">
    <name type="scientific">Apilactobacillus timberlakei</name>
    <dbReference type="NCBI Taxonomy" id="2008380"/>
    <lineage>
        <taxon>Bacteria</taxon>
        <taxon>Bacillati</taxon>
        <taxon>Bacillota</taxon>
        <taxon>Bacilli</taxon>
        <taxon>Lactobacillales</taxon>
        <taxon>Lactobacillaceae</taxon>
        <taxon>Apilactobacillus</taxon>
    </lineage>
</organism>
<reference evidence="2 3" key="1">
    <citation type="submission" date="2018-08" db="EMBL/GenBank/DDBJ databases">
        <title>Comparative genomics of wild bee and flower associated Lactobacillus reveals potential adaptation to the bee host.</title>
        <authorList>
            <person name="Vuong H.Q."/>
            <person name="Mcfrederick Q.S."/>
        </authorList>
    </citation>
    <scope>NUCLEOTIDE SEQUENCE [LARGE SCALE GENOMIC DNA]</scope>
    <source>
        <strain evidence="2 3">HV_04</strain>
    </source>
</reference>
<feature type="transmembrane region" description="Helical" evidence="1">
    <location>
        <begin position="79"/>
        <end position="102"/>
    </location>
</feature>
<keyword evidence="1" id="KW-0812">Transmembrane</keyword>
<protein>
    <recommendedName>
        <fullName evidence="4">DUF4190 domain-containing protein</fullName>
    </recommendedName>
</protein>
<keyword evidence="1" id="KW-1133">Transmembrane helix</keyword>